<name>A0AAD1Y0G1_EUPCR</name>
<keyword evidence="2" id="KW-1185">Reference proteome</keyword>
<protein>
    <submittedName>
        <fullName evidence="1">Uncharacterized protein</fullName>
    </submittedName>
</protein>
<dbReference type="AlphaFoldDB" id="A0AAD1Y0G1"/>
<dbReference type="EMBL" id="CAMPGE010024474">
    <property type="protein sequence ID" value="CAI2382308.1"/>
    <property type="molecule type" value="Genomic_DNA"/>
</dbReference>
<proteinExistence type="predicted"/>
<reference evidence="1" key="1">
    <citation type="submission" date="2023-07" db="EMBL/GenBank/DDBJ databases">
        <authorList>
            <consortium name="AG Swart"/>
            <person name="Singh M."/>
            <person name="Singh A."/>
            <person name="Seah K."/>
            <person name="Emmerich C."/>
        </authorList>
    </citation>
    <scope>NUCLEOTIDE SEQUENCE</scope>
    <source>
        <strain evidence="1">DP1</strain>
    </source>
</reference>
<evidence type="ECO:0000313" key="2">
    <source>
        <dbReference type="Proteomes" id="UP001295684"/>
    </source>
</evidence>
<accession>A0AAD1Y0G1</accession>
<organism evidence="1 2">
    <name type="scientific">Euplotes crassus</name>
    <dbReference type="NCBI Taxonomy" id="5936"/>
    <lineage>
        <taxon>Eukaryota</taxon>
        <taxon>Sar</taxon>
        <taxon>Alveolata</taxon>
        <taxon>Ciliophora</taxon>
        <taxon>Intramacronucleata</taxon>
        <taxon>Spirotrichea</taxon>
        <taxon>Hypotrichia</taxon>
        <taxon>Euplotida</taxon>
        <taxon>Euplotidae</taxon>
        <taxon>Moneuplotes</taxon>
    </lineage>
</organism>
<dbReference type="Proteomes" id="UP001295684">
    <property type="component" value="Unassembled WGS sequence"/>
</dbReference>
<gene>
    <name evidence="1" type="ORF">ECRASSUSDP1_LOCUS23778</name>
</gene>
<evidence type="ECO:0000313" key="1">
    <source>
        <dbReference type="EMBL" id="CAI2382308.1"/>
    </source>
</evidence>
<comment type="caution">
    <text evidence="1">The sequence shown here is derived from an EMBL/GenBank/DDBJ whole genome shotgun (WGS) entry which is preliminary data.</text>
</comment>
<sequence length="80" mass="9531">MLESMLVLLRITHSTVMTLKSFQDQEEMNTMKESIKIKQLIVKLVCTIFKWIKWICSKPEYLLDFSIITFWGSRLVDLVF</sequence>